<accession>A0A0A8XT88</accession>
<proteinExistence type="predicted"/>
<name>A0A0A8XT88_ARUDO</name>
<evidence type="ECO:0000313" key="1">
    <source>
        <dbReference type="EMBL" id="JAD17159.1"/>
    </source>
</evidence>
<protein>
    <submittedName>
        <fullName evidence="1">Uncharacterized protein</fullName>
    </submittedName>
</protein>
<reference evidence="1" key="1">
    <citation type="submission" date="2014-09" db="EMBL/GenBank/DDBJ databases">
        <authorList>
            <person name="Magalhaes I.L.F."/>
            <person name="Oliveira U."/>
            <person name="Santos F.R."/>
            <person name="Vidigal T.H.D.A."/>
            <person name="Brescovit A.D."/>
            <person name="Santos A.J."/>
        </authorList>
    </citation>
    <scope>NUCLEOTIDE SEQUENCE</scope>
    <source>
        <tissue evidence="1">Shoot tissue taken approximately 20 cm above the soil surface</tissue>
    </source>
</reference>
<dbReference type="AlphaFoldDB" id="A0A0A8XT88"/>
<sequence>MKQRNQEVHGSCQPEKAIGTIARAFRGLGANFYFHQTVQLPIL</sequence>
<organism evidence="1">
    <name type="scientific">Arundo donax</name>
    <name type="common">Giant reed</name>
    <name type="synonym">Donax arundinaceus</name>
    <dbReference type="NCBI Taxonomy" id="35708"/>
    <lineage>
        <taxon>Eukaryota</taxon>
        <taxon>Viridiplantae</taxon>
        <taxon>Streptophyta</taxon>
        <taxon>Embryophyta</taxon>
        <taxon>Tracheophyta</taxon>
        <taxon>Spermatophyta</taxon>
        <taxon>Magnoliopsida</taxon>
        <taxon>Liliopsida</taxon>
        <taxon>Poales</taxon>
        <taxon>Poaceae</taxon>
        <taxon>PACMAD clade</taxon>
        <taxon>Arundinoideae</taxon>
        <taxon>Arundineae</taxon>
        <taxon>Arundo</taxon>
    </lineage>
</organism>
<reference evidence="1" key="2">
    <citation type="journal article" date="2015" name="Data Brief">
        <title>Shoot transcriptome of the giant reed, Arundo donax.</title>
        <authorList>
            <person name="Barrero R.A."/>
            <person name="Guerrero F.D."/>
            <person name="Moolhuijzen P."/>
            <person name="Goolsby J.A."/>
            <person name="Tidwell J."/>
            <person name="Bellgard S.E."/>
            <person name="Bellgard M.I."/>
        </authorList>
    </citation>
    <scope>NUCLEOTIDE SEQUENCE</scope>
    <source>
        <tissue evidence="1">Shoot tissue taken approximately 20 cm above the soil surface</tissue>
    </source>
</reference>
<dbReference type="EMBL" id="GBRH01280736">
    <property type="protein sequence ID" value="JAD17159.1"/>
    <property type="molecule type" value="Transcribed_RNA"/>
</dbReference>